<dbReference type="SUPFAM" id="SSF52200">
    <property type="entry name" value="Toll/Interleukin receptor TIR domain"/>
    <property type="match status" value="1"/>
</dbReference>
<feature type="domain" description="TIR" evidence="1">
    <location>
        <begin position="4"/>
        <end position="140"/>
    </location>
</feature>
<evidence type="ECO:0000313" key="3">
    <source>
        <dbReference type="Proteomes" id="UP000019141"/>
    </source>
</evidence>
<reference evidence="2 3" key="1">
    <citation type="journal article" date="2014" name="Nature">
        <title>An environmental bacterial taxon with a large and distinct metabolic repertoire.</title>
        <authorList>
            <person name="Wilson M.C."/>
            <person name="Mori T."/>
            <person name="Ruckert C."/>
            <person name="Uria A.R."/>
            <person name="Helf M.J."/>
            <person name="Takada K."/>
            <person name="Gernert C."/>
            <person name="Steffens U.A."/>
            <person name="Heycke N."/>
            <person name="Schmitt S."/>
            <person name="Rinke C."/>
            <person name="Helfrich E.J."/>
            <person name="Brachmann A.O."/>
            <person name="Gurgui C."/>
            <person name="Wakimoto T."/>
            <person name="Kracht M."/>
            <person name="Crusemann M."/>
            <person name="Hentschel U."/>
            <person name="Abe I."/>
            <person name="Matsunaga S."/>
            <person name="Kalinowski J."/>
            <person name="Takeyama H."/>
            <person name="Piel J."/>
        </authorList>
    </citation>
    <scope>NUCLEOTIDE SEQUENCE [LARGE SCALE GENOMIC DNA]</scope>
    <source>
        <strain evidence="3">TSY1</strain>
    </source>
</reference>
<evidence type="ECO:0000259" key="1">
    <source>
        <dbReference type="PROSITE" id="PS50104"/>
    </source>
</evidence>
<dbReference type="Gene3D" id="3.40.50.10140">
    <property type="entry name" value="Toll/interleukin-1 receptor homology (TIR) domain"/>
    <property type="match status" value="1"/>
</dbReference>
<dbReference type="InterPro" id="IPR035897">
    <property type="entry name" value="Toll_tir_struct_dom_sf"/>
</dbReference>
<dbReference type="AlphaFoldDB" id="W4LUD5"/>
<dbReference type="Pfam" id="PF13676">
    <property type="entry name" value="TIR_2"/>
    <property type="match status" value="1"/>
</dbReference>
<dbReference type="GO" id="GO:0007165">
    <property type="term" value="P:signal transduction"/>
    <property type="evidence" value="ECO:0007669"/>
    <property type="project" value="InterPro"/>
</dbReference>
<evidence type="ECO:0000313" key="2">
    <source>
        <dbReference type="EMBL" id="ETX01042.1"/>
    </source>
</evidence>
<dbReference type="HOGENOM" id="CLU_673841_0_0_7"/>
<name>W4LUD5_ENTF1</name>
<sequence length="408" mass="47146">MRVSRYHFFIAYASPDWRQARKLYFHLQEELRDEPDKVFFDRHQIQPGDTWPVRLSEALASSRAVVVLISSHTRAAFYEQEEIARAIQRARQQPGRHTIIPVLLETLPEGLPYGMSSLQVLDATRPSGLERVAVELVDWLAQQDAPEEKLSHHSLSRANYQALGAASRLDRYPHWSRVLEENQRPGHVLFLLHGPRHQNVGLFVERIQRFLSREVETPHRVYRVPFSWEGITARCGADWLRHLRWTLGGSGQASRLLQEAAREQAVFIILGLRPLDPHQFDEVQLTGLQELLEHELPSLLGEARPAHDVQVLLALDYDRESDPIPPLIRQIDAWGRRAEQAGGLRYRPLRPVKMPTWEEVHDYIADHHSHTQDGTIDALKAEYQRLTSGRQFSYQELADVIDRYLQDA</sequence>
<keyword evidence="3" id="KW-1185">Reference proteome</keyword>
<proteinExistence type="predicted"/>
<organism evidence="2 3">
    <name type="scientific">Entotheonella factor</name>
    <dbReference type="NCBI Taxonomy" id="1429438"/>
    <lineage>
        <taxon>Bacteria</taxon>
        <taxon>Pseudomonadati</taxon>
        <taxon>Nitrospinota/Tectimicrobiota group</taxon>
        <taxon>Candidatus Tectimicrobiota</taxon>
        <taxon>Candidatus Entotheonellia</taxon>
        <taxon>Candidatus Entotheonellales</taxon>
        <taxon>Candidatus Entotheonellaceae</taxon>
        <taxon>Candidatus Entotheonella</taxon>
    </lineage>
</organism>
<dbReference type="InterPro" id="IPR000157">
    <property type="entry name" value="TIR_dom"/>
</dbReference>
<comment type="caution">
    <text evidence="2">The sequence shown here is derived from an EMBL/GenBank/DDBJ whole genome shotgun (WGS) entry which is preliminary data.</text>
</comment>
<dbReference type="Proteomes" id="UP000019141">
    <property type="component" value="Unassembled WGS sequence"/>
</dbReference>
<accession>W4LUD5</accession>
<protein>
    <recommendedName>
        <fullName evidence="1">TIR domain-containing protein</fullName>
    </recommendedName>
</protein>
<dbReference type="EMBL" id="AZHW01000276">
    <property type="protein sequence ID" value="ETX01042.1"/>
    <property type="molecule type" value="Genomic_DNA"/>
</dbReference>
<dbReference type="PROSITE" id="PS50104">
    <property type="entry name" value="TIR"/>
    <property type="match status" value="1"/>
</dbReference>
<gene>
    <name evidence="2" type="ORF">ETSY1_08955</name>
</gene>